<dbReference type="PANTHER" id="PTHR42709">
    <property type="entry name" value="ALKALINE PHOSPHATASE LIKE PROTEIN"/>
    <property type="match status" value="1"/>
</dbReference>
<dbReference type="AlphaFoldDB" id="A0A432Y7U6"/>
<dbReference type="InterPro" id="IPR051311">
    <property type="entry name" value="DedA_domain"/>
</dbReference>
<keyword evidence="1" id="KW-0472">Membrane</keyword>
<feature type="transmembrane region" description="Helical" evidence="1">
    <location>
        <begin position="120"/>
        <end position="148"/>
    </location>
</feature>
<proteinExistence type="predicted"/>
<evidence type="ECO:0000259" key="2">
    <source>
        <dbReference type="Pfam" id="PF09335"/>
    </source>
</evidence>
<sequence>MANEHMPEQQVKPNDKKANKWFQKLVDSPHALILLFFFSALEATIIPIPLELILVPYMLMERKRIWLIASVALAGCLTGATVGYFVGQVFMDTAGAWAISYLGLESSFEQFKNTLDSQGFWAVFLVGVTPVPFQTAMLAAGAVDYSFVMFMIASGLSRGIRYYGLAVLALWLGPYAQEWWQKHAVKLGWGVVLIAAMVIIGVQLV</sequence>
<dbReference type="EMBL" id="PIPV01000003">
    <property type="protein sequence ID" value="RUO57055.1"/>
    <property type="molecule type" value="Genomic_DNA"/>
</dbReference>
<keyword evidence="4" id="KW-1185">Reference proteome</keyword>
<protein>
    <submittedName>
        <fullName evidence="3">Alkaline phosphatase</fullName>
    </submittedName>
</protein>
<feature type="transmembrane region" description="Helical" evidence="1">
    <location>
        <begin position="65"/>
        <end position="86"/>
    </location>
</feature>
<gene>
    <name evidence="3" type="ORF">CWE25_05100</name>
</gene>
<evidence type="ECO:0000313" key="3">
    <source>
        <dbReference type="EMBL" id="RUO57055.1"/>
    </source>
</evidence>
<dbReference type="Proteomes" id="UP000287330">
    <property type="component" value="Unassembled WGS sequence"/>
</dbReference>
<keyword evidence="1" id="KW-1133">Transmembrane helix</keyword>
<feature type="transmembrane region" description="Helical" evidence="1">
    <location>
        <begin position="31"/>
        <end position="53"/>
    </location>
</feature>
<feature type="transmembrane region" description="Helical" evidence="1">
    <location>
        <begin position="160"/>
        <end position="177"/>
    </location>
</feature>
<organism evidence="3 4">
    <name type="scientific">Idiomarina fontislapidosi</name>
    <dbReference type="NCBI Taxonomy" id="263723"/>
    <lineage>
        <taxon>Bacteria</taxon>
        <taxon>Pseudomonadati</taxon>
        <taxon>Pseudomonadota</taxon>
        <taxon>Gammaproteobacteria</taxon>
        <taxon>Alteromonadales</taxon>
        <taxon>Idiomarinaceae</taxon>
        <taxon>Idiomarina</taxon>
    </lineage>
</organism>
<dbReference type="GO" id="GO:0005886">
    <property type="term" value="C:plasma membrane"/>
    <property type="evidence" value="ECO:0007669"/>
    <property type="project" value="UniProtKB-ARBA"/>
</dbReference>
<dbReference type="InterPro" id="IPR032816">
    <property type="entry name" value="VTT_dom"/>
</dbReference>
<accession>A0A432Y7U6</accession>
<dbReference type="Pfam" id="PF09335">
    <property type="entry name" value="VTT_dom"/>
    <property type="match status" value="1"/>
</dbReference>
<evidence type="ECO:0000313" key="4">
    <source>
        <dbReference type="Proteomes" id="UP000287330"/>
    </source>
</evidence>
<dbReference type="RefSeq" id="WP_110574567.1">
    <property type="nucleotide sequence ID" value="NZ_PIPV01000003.1"/>
</dbReference>
<feature type="transmembrane region" description="Helical" evidence="1">
    <location>
        <begin position="183"/>
        <end position="204"/>
    </location>
</feature>
<feature type="domain" description="VTT" evidence="2">
    <location>
        <begin position="65"/>
        <end position="165"/>
    </location>
</feature>
<dbReference type="OrthoDB" id="9130337at2"/>
<comment type="caution">
    <text evidence="3">The sequence shown here is derived from an EMBL/GenBank/DDBJ whole genome shotgun (WGS) entry which is preliminary data.</text>
</comment>
<dbReference type="PANTHER" id="PTHR42709:SF11">
    <property type="entry name" value="DEDA FAMILY PROTEIN"/>
    <property type="match status" value="1"/>
</dbReference>
<reference evidence="4" key="1">
    <citation type="journal article" date="2018" name="Front. Microbiol.">
        <title>Genome-Based Analysis Reveals the Taxonomy and Diversity of the Family Idiomarinaceae.</title>
        <authorList>
            <person name="Liu Y."/>
            <person name="Lai Q."/>
            <person name="Shao Z."/>
        </authorList>
    </citation>
    <scope>NUCLEOTIDE SEQUENCE [LARGE SCALE GENOMIC DNA]</scope>
    <source>
        <strain evidence="4">F23</strain>
    </source>
</reference>
<keyword evidence="1" id="KW-0812">Transmembrane</keyword>
<evidence type="ECO:0000256" key="1">
    <source>
        <dbReference type="SAM" id="Phobius"/>
    </source>
</evidence>
<name>A0A432Y7U6_9GAMM</name>